<protein>
    <recommendedName>
        <fullName evidence="1">Anti-sigma factor NepR domain-containing protein</fullName>
    </recommendedName>
</protein>
<dbReference type="InterPro" id="IPR041649">
    <property type="entry name" value="NepR"/>
</dbReference>
<dbReference type="EMBL" id="FOCI01000007">
    <property type="protein sequence ID" value="SEN00080.1"/>
    <property type="molecule type" value="Genomic_DNA"/>
</dbReference>
<dbReference type="Pfam" id="PF18557">
    <property type="entry name" value="NepR"/>
    <property type="match status" value="1"/>
</dbReference>
<dbReference type="Proteomes" id="UP000199585">
    <property type="component" value="Unassembled WGS sequence"/>
</dbReference>
<dbReference type="OrthoDB" id="7875342at2"/>
<evidence type="ECO:0000259" key="1">
    <source>
        <dbReference type="Pfam" id="PF18557"/>
    </source>
</evidence>
<evidence type="ECO:0000313" key="2">
    <source>
        <dbReference type="EMBL" id="SEN00080.1"/>
    </source>
</evidence>
<dbReference type="RefSeq" id="WP_143058003.1">
    <property type="nucleotide sequence ID" value="NZ_FOCI01000007.1"/>
</dbReference>
<evidence type="ECO:0000313" key="3">
    <source>
        <dbReference type="Proteomes" id="UP000199585"/>
    </source>
</evidence>
<gene>
    <name evidence="2" type="ORF">SAMN04488003_107163</name>
</gene>
<proteinExistence type="predicted"/>
<organism evidence="2 3">
    <name type="scientific">Loktanella fryxellensis</name>
    <dbReference type="NCBI Taxonomy" id="245187"/>
    <lineage>
        <taxon>Bacteria</taxon>
        <taxon>Pseudomonadati</taxon>
        <taxon>Pseudomonadota</taxon>
        <taxon>Alphaproteobacteria</taxon>
        <taxon>Rhodobacterales</taxon>
        <taxon>Roseobacteraceae</taxon>
        <taxon>Loktanella</taxon>
    </lineage>
</organism>
<sequence length="53" mass="6139">MSNDLPSEKARQQIDANLKRVFREQEQADLPDRLKELLDKLKAQDQSGLDQKS</sequence>
<dbReference type="AlphaFoldDB" id="A0A1H8CYM5"/>
<feature type="domain" description="Anti-sigma factor NepR" evidence="1">
    <location>
        <begin position="11"/>
        <end position="45"/>
    </location>
</feature>
<name>A0A1H8CYM5_9RHOB</name>
<reference evidence="2 3" key="1">
    <citation type="submission" date="2016-10" db="EMBL/GenBank/DDBJ databases">
        <authorList>
            <person name="de Groot N.N."/>
        </authorList>
    </citation>
    <scope>NUCLEOTIDE SEQUENCE [LARGE SCALE GENOMIC DNA]</scope>
    <source>
        <strain evidence="2 3">DSM 16213</strain>
    </source>
</reference>
<dbReference type="STRING" id="245187.SAMN04488003_107163"/>
<keyword evidence="3" id="KW-1185">Reference proteome</keyword>
<accession>A0A1H8CYM5</accession>